<dbReference type="RefSeq" id="XP_009534298.1">
    <property type="nucleotide sequence ID" value="XM_009536003.1"/>
</dbReference>
<keyword evidence="1" id="KW-0175">Coiled coil</keyword>
<feature type="region of interest" description="Disordered" evidence="2">
    <location>
        <begin position="176"/>
        <end position="196"/>
    </location>
</feature>
<protein>
    <submittedName>
        <fullName evidence="3">Uncharacterized protein</fullName>
    </submittedName>
</protein>
<evidence type="ECO:0000256" key="1">
    <source>
        <dbReference type="SAM" id="Coils"/>
    </source>
</evidence>
<proteinExistence type="predicted"/>
<feature type="region of interest" description="Disordered" evidence="2">
    <location>
        <begin position="40"/>
        <end position="59"/>
    </location>
</feature>
<dbReference type="GeneID" id="20642478"/>
<sequence length="299" mass="31569">MPTKTGVRTTKAQRTQSSLSAAESARRVLVSYADDAVAVGNSDVDELSGPEPASETSVDDRAAAMTARQVKADVDQALAAYEQAAIATKAVYTQSVEEMKASVAEFKAEVKDEIEKLQAAVGTMMQSFAEDIKSLNAKALEEIQAANAEFMIEIKAEIARHHAAVIECVRTEIRGREVPSSQPNTQPQLEPDPTSTACKPLHAARASSAAGAVRRARAPPVRAACTHLSRLPGLPEQPKLPTLLKANTTNLGLPTAAAAAAATLPARLRAAKSSQASCPMKVAVHFIILISSLHSTMIL</sequence>
<dbReference type="SMR" id="G5A3T7"/>
<dbReference type="EMBL" id="JH159159">
    <property type="protein sequence ID" value="EGZ09437.1"/>
    <property type="molecule type" value="Genomic_DNA"/>
</dbReference>
<dbReference type="InParanoid" id="G5A3T7"/>
<feature type="region of interest" description="Disordered" evidence="2">
    <location>
        <begin position="1"/>
        <end position="20"/>
    </location>
</feature>
<dbReference type="AlphaFoldDB" id="G5A3T7"/>
<name>G5A3T7_PHYSP</name>
<keyword evidence="4" id="KW-1185">Reference proteome</keyword>
<gene>
    <name evidence="3" type="ORF">PHYSODRAFT_304971</name>
</gene>
<feature type="compositionally biased region" description="Polar residues" evidence="2">
    <location>
        <begin position="179"/>
        <end position="196"/>
    </location>
</feature>
<reference evidence="3 4" key="1">
    <citation type="journal article" date="2006" name="Science">
        <title>Phytophthora genome sequences uncover evolutionary origins and mechanisms of pathogenesis.</title>
        <authorList>
            <person name="Tyler B.M."/>
            <person name="Tripathy S."/>
            <person name="Zhang X."/>
            <person name="Dehal P."/>
            <person name="Jiang R.H."/>
            <person name="Aerts A."/>
            <person name="Arredondo F.D."/>
            <person name="Baxter L."/>
            <person name="Bensasson D."/>
            <person name="Beynon J.L."/>
            <person name="Chapman J."/>
            <person name="Damasceno C.M."/>
            <person name="Dorrance A.E."/>
            <person name="Dou D."/>
            <person name="Dickerman A.W."/>
            <person name="Dubchak I.L."/>
            <person name="Garbelotto M."/>
            <person name="Gijzen M."/>
            <person name="Gordon S.G."/>
            <person name="Govers F."/>
            <person name="Grunwald N.J."/>
            <person name="Huang W."/>
            <person name="Ivors K.L."/>
            <person name="Jones R.W."/>
            <person name="Kamoun S."/>
            <person name="Krampis K."/>
            <person name="Lamour K.H."/>
            <person name="Lee M.K."/>
            <person name="McDonald W.H."/>
            <person name="Medina M."/>
            <person name="Meijer H.J."/>
            <person name="Nordberg E.K."/>
            <person name="Maclean D.J."/>
            <person name="Ospina-Giraldo M.D."/>
            <person name="Morris P.F."/>
            <person name="Phuntumart V."/>
            <person name="Putnam N.H."/>
            <person name="Rash S."/>
            <person name="Rose J.K."/>
            <person name="Sakihama Y."/>
            <person name="Salamov A.A."/>
            <person name="Savidor A."/>
            <person name="Scheuring C.F."/>
            <person name="Smith B.M."/>
            <person name="Sobral B.W."/>
            <person name="Terry A."/>
            <person name="Torto-Alalibo T.A."/>
            <person name="Win J."/>
            <person name="Xu Z."/>
            <person name="Zhang H."/>
            <person name="Grigoriev I.V."/>
            <person name="Rokhsar D.S."/>
            <person name="Boore J.L."/>
        </authorList>
    </citation>
    <scope>NUCLEOTIDE SEQUENCE [LARGE SCALE GENOMIC DNA]</scope>
    <source>
        <strain evidence="3 4">P6497</strain>
    </source>
</reference>
<organism evidence="3 4">
    <name type="scientific">Phytophthora sojae (strain P6497)</name>
    <name type="common">Soybean stem and root rot agent</name>
    <name type="synonym">Phytophthora megasperma f. sp. glycines</name>
    <dbReference type="NCBI Taxonomy" id="1094619"/>
    <lineage>
        <taxon>Eukaryota</taxon>
        <taxon>Sar</taxon>
        <taxon>Stramenopiles</taxon>
        <taxon>Oomycota</taxon>
        <taxon>Peronosporomycetes</taxon>
        <taxon>Peronosporales</taxon>
        <taxon>Peronosporaceae</taxon>
        <taxon>Phytophthora</taxon>
    </lineage>
</organism>
<evidence type="ECO:0000313" key="4">
    <source>
        <dbReference type="Proteomes" id="UP000002640"/>
    </source>
</evidence>
<accession>G5A3T7</accession>
<evidence type="ECO:0000256" key="2">
    <source>
        <dbReference type="SAM" id="MobiDB-lite"/>
    </source>
</evidence>
<dbReference type="Proteomes" id="UP000002640">
    <property type="component" value="Unassembled WGS sequence"/>
</dbReference>
<dbReference type="KEGG" id="psoj:PHYSODRAFT_304971"/>
<feature type="coiled-coil region" evidence="1">
    <location>
        <begin position="96"/>
        <end position="149"/>
    </location>
</feature>
<evidence type="ECO:0000313" key="3">
    <source>
        <dbReference type="EMBL" id="EGZ09437.1"/>
    </source>
</evidence>